<dbReference type="AlphaFoldDB" id="S4YDZ6"/>
<evidence type="ECO:0000256" key="1">
    <source>
        <dbReference type="SAM" id="MobiDB-lite"/>
    </source>
</evidence>
<feature type="compositionally biased region" description="Basic and acidic residues" evidence="1">
    <location>
        <begin position="56"/>
        <end position="74"/>
    </location>
</feature>
<organism evidence="2 3">
    <name type="scientific">Sorangium cellulosum So0157-2</name>
    <dbReference type="NCBI Taxonomy" id="1254432"/>
    <lineage>
        <taxon>Bacteria</taxon>
        <taxon>Pseudomonadati</taxon>
        <taxon>Myxococcota</taxon>
        <taxon>Polyangia</taxon>
        <taxon>Polyangiales</taxon>
        <taxon>Polyangiaceae</taxon>
        <taxon>Sorangium</taxon>
    </lineage>
</organism>
<proteinExistence type="predicted"/>
<feature type="compositionally biased region" description="Basic and acidic residues" evidence="1">
    <location>
        <begin position="126"/>
        <end position="135"/>
    </location>
</feature>
<dbReference type="HOGENOM" id="CLU_1694392_0_0_7"/>
<sequence length="155" mass="15248">MLGARTGATLGARSGATLGMGSGGKEGLRDVGGGGGGGGSMVGSSSSQSQSSGSTRESDRRDGGPSRSSADLREIGNPAGGPIVGSWPTPGSRGGASSRRSIRRDGRVGSGAGTEYLVDATGPNGRESRGSRGDPEPELAWPRAPPPSREAAASR</sequence>
<evidence type="ECO:0000313" key="3">
    <source>
        <dbReference type="Proteomes" id="UP000014803"/>
    </source>
</evidence>
<dbReference type="EMBL" id="CP003969">
    <property type="protein sequence ID" value="AGP41008.1"/>
    <property type="molecule type" value="Genomic_DNA"/>
</dbReference>
<gene>
    <name evidence="2" type="ORF">SCE1572_44850</name>
</gene>
<accession>S4YDZ6</accession>
<protein>
    <submittedName>
        <fullName evidence="2">Uncharacterized protein</fullName>
    </submittedName>
</protein>
<feature type="compositionally biased region" description="Gly residues" evidence="1">
    <location>
        <begin position="18"/>
        <end position="41"/>
    </location>
</feature>
<dbReference type="STRING" id="1254432.SCE1572_44850"/>
<name>S4YDZ6_SORCE</name>
<dbReference type="Proteomes" id="UP000014803">
    <property type="component" value="Chromosome"/>
</dbReference>
<feature type="compositionally biased region" description="Low complexity" evidence="1">
    <location>
        <begin position="42"/>
        <end position="54"/>
    </location>
</feature>
<evidence type="ECO:0000313" key="2">
    <source>
        <dbReference type="EMBL" id="AGP41008.1"/>
    </source>
</evidence>
<reference evidence="2 3" key="1">
    <citation type="journal article" date="2013" name="Sci. Rep.">
        <title>Extraordinary expansion of a Sorangium cellulosum genome from an alkaline milieu.</title>
        <authorList>
            <person name="Han K."/>
            <person name="Li Z.F."/>
            <person name="Peng R."/>
            <person name="Zhu L.P."/>
            <person name="Zhou T."/>
            <person name="Wang L.G."/>
            <person name="Li S.G."/>
            <person name="Zhang X.B."/>
            <person name="Hu W."/>
            <person name="Wu Z.H."/>
            <person name="Qin N."/>
            <person name="Li Y.Z."/>
        </authorList>
    </citation>
    <scope>NUCLEOTIDE SEQUENCE [LARGE SCALE GENOMIC DNA]</scope>
    <source>
        <strain evidence="2 3">So0157-2</strain>
    </source>
</reference>
<dbReference type="KEGG" id="scu:SCE1572_44850"/>
<feature type="region of interest" description="Disordered" evidence="1">
    <location>
        <begin position="1"/>
        <end position="155"/>
    </location>
</feature>